<dbReference type="InterPro" id="IPR008302">
    <property type="entry name" value="NamZ"/>
</dbReference>
<proteinExistence type="predicted"/>
<dbReference type="PIRSF" id="PIRSF016719">
    <property type="entry name" value="UCP016719"/>
    <property type="match status" value="1"/>
</dbReference>
<gene>
    <name evidence="3" type="ORF">HELGO_WM14955</name>
</gene>
<dbReference type="InterPro" id="IPR048502">
    <property type="entry name" value="NamZ_N"/>
</dbReference>
<dbReference type="GO" id="GO:0033922">
    <property type="term" value="F:peptidoglycan beta-N-acetylmuramidase activity"/>
    <property type="evidence" value="ECO:0007669"/>
    <property type="project" value="InterPro"/>
</dbReference>
<dbReference type="AlphaFoldDB" id="A0A6S6T3I1"/>
<dbReference type="PANTHER" id="PTHR42915:SF1">
    <property type="entry name" value="PEPTIDOGLYCAN BETA-N-ACETYLMURAMIDASE NAMZ"/>
    <property type="match status" value="1"/>
</dbReference>
<dbReference type="InterPro" id="IPR048503">
    <property type="entry name" value="NamZ_C"/>
</dbReference>
<dbReference type="Pfam" id="PF20732">
    <property type="entry name" value="NamZ_C"/>
    <property type="match status" value="1"/>
</dbReference>
<reference evidence="3" key="1">
    <citation type="submission" date="2020-01" db="EMBL/GenBank/DDBJ databases">
        <authorList>
            <person name="Meier V. D."/>
            <person name="Meier V D."/>
        </authorList>
    </citation>
    <scope>NUCLEOTIDE SEQUENCE</scope>
    <source>
        <strain evidence="3">HLG_WM_MAG_07</strain>
    </source>
</reference>
<accession>A0A6S6T3I1</accession>
<dbReference type="Gene3D" id="3.90.1150.140">
    <property type="match status" value="1"/>
</dbReference>
<name>A0A6S6T3I1_9GAMM</name>
<dbReference type="PANTHER" id="PTHR42915">
    <property type="entry name" value="HYPOTHETICAL 460 KDA PROTEIN IN FEUA-SIGW INTERGENIC REGION [PRECURSOR]"/>
    <property type="match status" value="1"/>
</dbReference>
<evidence type="ECO:0000259" key="1">
    <source>
        <dbReference type="Pfam" id="PF07075"/>
    </source>
</evidence>
<protein>
    <submittedName>
        <fullName evidence="3">Alternate gene name: yzbB</fullName>
    </submittedName>
</protein>
<dbReference type="Pfam" id="PF07075">
    <property type="entry name" value="NamZ_N"/>
    <property type="match status" value="1"/>
</dbReference>
<evidence type="ECO:0000313" key="3">
    <source>
        <dbReference type="EMBL" id="CAA6813273.1"/>
    </source>
</evidence>
<evidence type="ECO:0000259" key="2">
    <source>
        <dbReference type="Pfam" id="PF20732"/>
    </source>
</evidence>
<dbReference type="EMBL" id="CACVAY010000061">
    <property type="protein sequence ID" value="CAA6813273.1"/>
    <property type="molecule type" value="Genomic_DNA"/>
</dbReference>
<sequence length="401" mass="45068">MSFQLGIDVFLADKERHDSLKNKRLALLAHPASLTRGFVPTADAIAACDVLNLVACFGPQHGMRGDKQDNMVETPNEMDAKLGIPVFSLYGEVRRPTAEMLDTFDALLIDIQDVGCRIYTFITTLFYLLEDCAASDKHVIVLDRPNPAGREVEGFILEAGQESFVGAAEIPMRHGLTLGEAARWYVAYKQLDVVLDVVAMQGYEPNSSAGYGWPYELSWVNPSPNLATVNSARVYPGTVLFEGTTLSEGRGTTRALELFGAPDIDIPKILNVMYELAPQWMDGIRIRECWFEPTFHKFHGELCAGIQLHTDYPEYTATTAKPFLVVLLFLKSLRMTMPEYPIWRDFPYEYEFDRLAIDVINGGAKLRDWVDDDSSTIEALEAMLSKDEAAWKQQIQPFLLY</sequence>
<feature type="domain" description="Peptidoglycan beta-N-acetylmuramidase NamZ N-terminal" evidence="1">
    <location>
        <begin position="26"/>
        <end position="229"/>
    </location>
</feature>
<organism evidence="3">
    <name type="scientific">uncultured Thiotrichaceae bacterium</name>
    <dbReference type="NCBI Taxonomy" id="298394"/>
    <lineage>
        <taxon>Bacteria</taxon>
        <taxon>Pseudomonadati</taxon>
        <taxon>Pseudomonadota</taxon>
        <taxon>Gammaproteobacteria</taxon>
        <taxon>Thiotrichales</taxon>
        <taxon>Thiotrichaceae</taxon>
        <taxon>environmental samples</taxon>
    </lineage>
</organism>
<feature type="domain" description="Peptidoglycan beta-N-acetylmuramidase NamZ C-terminal" evidence="2">
    <location>
        <begin position="234"/>
        <end position="401"/>
    </location>
</feature>
<dbReference type="Gene3D" id="3.40.50.12170">
    <property type="entry name" value="Uncharacterised protein PF07075, DUF1343"/>
    <property type="match status" value="1"/>
</dbReference>